<feature type="modified residue" description="N6-lipoyllysine" evidence="3">
    <location>
        <position position="71"/>
    </location>
</feature>
<dbReference type="Gene3D" id="2.40.50.100">
    <property type="match status" value="1"/>
</dbReference>
<comment type="cofactor">
    <cofactor evidence="3">
        <name>(R)-lipoate</name>
        <dbReference type="ChEBI" id="CHEBI:83088"/>
    </cofactor>
    <text evidence="3">Binds 1 lipoyl cofactor covalently.</text>
</comment>
<dbReference type="InterPro" id="IPR003016">
    <property type="entry name" value="2-oxoA_DH_lipoyl-BS"/>
</dbReference>
<comment type="function">
    <text evidence="3">The glycine cleavage system catalyzes the degradation of glycine. The H protein shuttles the methylamine group of glycine from the P protein to the T protein.</text>
</comment>
<dbReference type="NCBIfam" id="TIGR00527">
    <property type="entry name" value="gcvH"/>
    <property type="match status" value="1"/>
</dbReference>
<gene>
    <name evidence="3 5" type="primary">gcvH</name>
    <name evidence="5" type="ORF">VF724_15050</name>
</gene>
<accession>A0ABU5ZKC4</accession>
<evidence type="ECO:0000313" key="5">
    <source>
        <dbReference type="EMBL" id="MEB3102973.1"/>
    </source>
</evidence>
<dbReference type="PANTHER" id="PTHR11715:SF3">
    <property type="entry name" value="GLYCINE CLEAVAGE SYSTEM H PROTEIN-RELATED"/>
    <property type="match status" value="1"/>
</dbReference>
<evidence type="ECO:0000313" key="6">
    <source>
        <dbReference type="Proteomes" id="UP001310386"/>
    </source>
</evidence>
<dbReference type="CDD" id="cd06848">
    <property type="entry name" value="GCS_H"/>
    <property type="match status" value="1"/>
</dbReference>
<dbReference type="RefSeq" id="WP_371755097.1">
    <property type="nucleotide sequence ID" value="NZ_JAYJLD010000025.1"/>
</dbReference>
<reference evidence="5" key="1">
    <citation type="submission" date="2023-12" db="EMBL/GenBank/DDBJ databases">
        <title>Fervidustalea candida gen. nov., sp. nov., a novel member of the family Paenibacillaceae isolated from a geothermal area.</title>
        <authorList>
            <person name="Li W.-J."/>
            <person name="Jiao J.-Y."/>
            <person name="Chen Y."/>
        </authorList>
    </citation>
    <scope>NUCLEOTIDE SEQUENCE</scope>
    <source>
        <strain evidence="5">SYSU GA230002</strain>
    </source>
</reference>
<dbReference type="InterPro" id="IPR011053">
    <property type="entry name" value="Single_hybrid_motif"/>
</dbReference>
<dbReference type="HAMAP" id="MF_00272">
    <property type="entry name" value="GcvH"/>
    <property type="match status" value="1"/>
</dbReference>
<evidence type="ECO:0000256" key="3">
    <source>
        <dbReference type="HAMAP-Rule" id="MF_00272"/>
    </source>
</evidence>
<evidence type="ECO:0000259" key="4">
    <source>
        <dbReference type="PROSITE" id="PS50968"/>
    </source>
</evidence>
<dbReference type="InterPro" id="IPR017453">
    <property type="entry name" value="GCV_H_sub"/>
</dbReference>
<keyword evidence="6" id="KW-1185">Reference proteome</keyword>
<organism evidence="5 6">
    <name type="scientific">Ferviditalea candida</name>
    <dbReference type="NCBI Taxonomy" id="3108399"/>
    <lineage>
        <taxon>Bacteria</taxon>
        <taxon>Bacillati</taxon>
        <taxon>Bacillota</taxon>
        <taxon>Bacilli</taxon>
        <taxon>Bacillales</taxon>
        <taxon>Paenibacillaceae</taxon>
        <taxon>Ferviditalea</taxon>
    </lineage>
</organism>
<sequence>MAIQPLSQWTVPGDRMYDQRHQWYLIDGSQVTMGITDYTQDTAGDILYVSLPAAGTEIKAGQPIGSIESGKWVGQIYAPFDGVVVSVNARVEEAPPLLNQSPYDQGWMVQIQPNQQEDLNRLITSEAYQALLIAGGQ</sequence>
<dbReference type="PROSITE" id="PS00189">
    <property type="entry name" value="LIPOYL"/>
    <property type="match status" value="1"/>
</dbReference>
<name>A0ABU5ZKC4_9BACL</name>
<dbReference type="EMBL" id="JAYJLD010000025">
    <property type="protein sequence ID" value="MEB3102973.1"/>
    <property type="molecule type" value="Genomic_DNA"/>
</dbReference>
<feature type="domain" description="Lipoyl-binding" evidence="4">
    <location>
        <begin position="30"/>
        <end position="112"/>
    </location>
</feature>
<comment type="subunit">
    <text evidence="3">The glycine cleavage system is composed of four proteins: P, T, L and H.</text>
</comment>
<dbReference type="SUPFAM" id="SSF51230">
    <property type="entry name" value="Single hybrid motif"/>
    <property type="match status" value="1"/>
</dbReference>
<comment type="function">
    <text evidence="3">Is also involved in protein lipoylation via its role as an octanoyl/lipoyl carrier protein intermediate.</text>
</comment>
<proteinExistence type="inferred from homology"/>
<dbReference type="PANTHER" id="PTHR11715">
    <property type="entry name" value="GLYCINE CLEAVAGE SYSTEM H PROTEIN"/>
    <property type="match status" value="1"/>
</dbReference>
<dbReference type="InterPro" id="IPR002930">
    <property type="entry name" value="GCV_H"/>
</dbReference>
<evidence type="ECO:0000256" key="2">
    <source>
        <dbReference type="ARBA" id="ARBA00022823"/>
    </source>
</evidence>
<dbReference type="PROSITE" id="PS50968">
    <property type="entry name" value="BIOTINYL_LIPOYL"/>
    <property type="match status" value="1"/>
</dbReference>
<dbReference type="InterPro" id="IPR000089">
    <property type="entry name" value="Biotin_lipoyl"/>
</dbReference>
<dbReference type="Proteomes" id="UP001310386">
    <property type="component" value="Unassembled WGS sequence"/>
</dbReference>
<comment type="caution">
    <text evidence="5">The sequence shown here is derived from an EMBL/GenBank/DDBJ whole genome shotgun (WGS) entry which is preliminary data.</text>
</comment>
<keyword evidence="2 3" id="KW-0450">Lipoyl</keyword>
<protein>
    <recommendedName>
        <fullName evidence="3">Glycine cleavage system H protein</fullName>
    </recommendedName>
    <alternativeName>
        <fullName evidence="3">Octanoyl/lipoyl carrier protein</fullName>
    </alternativeName>
</protein>
<evidence type="ECO:0000256" key="1">
    <source>
        <dbReference type="ARBA" id="ARBA00009249"/>
    </source>
</evidence>
<comment type="similarity">
    <text evidence="1 3">Belongs to the GcvH family.</text>
</comment>
<dbReference type="NCBIfam" id="NF002270">
    <property type="entry name" value="PRK01202.1"/>
    <property type="match status" value="1"/>
</dbReference>
<dbReference type="Pfam" id="PF01597">
    <property type="entry name" value="GCV_H"/>
    <property type="match status" value="1"/>
</dbReference>
<dbReference type="InterPro" id="IPR033753">
    <property type="entry name" value="GCV_H/Fam206"/>
</dbReference>